<feature type="transmembrane region" description="Helical" evidence="1">
    <location>
        <begin position="78"/>
        <end position="100"/>
    </location>
</feature>
<keyword evidence="1" id="KW-1133">Transmembrane helix</keyword>
<feature type="transmembrane region" description="Helical" evidence="1">
    <location>
        <begin position="204"/>
        <end position="226"/>
    </location>
</feature>
<dbReference type="Proteomes" id="UP000800035">
    <property type="component" value="Unassembled WGS sequence"/>
</dbReference>
<keyword evidence="5" id="KW-1185">Reference proteome</keyword>
<dbReference type="EMBL" id="ML977046">
    <property type="protein sequence ID" value="KAF1948884.1"/>
    <property type="molecule type" value="Genomic_DNA"/>
</dbReference>
<gene>
    <name evidence="4" type="ORF">CC80DRAFT_554001</name>
    <name evidence="3" type="ORF">CC80DRAFT_583211</name>
</gene>
<dbReference type="AlphaFoldDB" id="A0A6A5TE14"/>
<feature type="domain" description="DUF7703" evidence="2">
    <location>
        <begin position="18"/>
        <end position="227"/>
    </location>
</feature>
<dbReference type="PANTHER" id="PTHR37013">
    <property type="entry name" value="INTEGRAL MEMBRANE PROTEIN (AFU_ORTHOLOGUE AFUA_1G05950)-RELATED"/>
    <property type="match status" value="1"/>
</dbReference>
<organism evidence="4 5">
    <name type="scientific">Byssothecium circinans</name>
    <dbReference type="NCBI Taxonomy" id="147558"/>
    <lineage>
        <taxon>Eukaryota</taxon>
        <taxon>Fungi</taxon>
        <taxon>Dikarya</taxon>
        <taxon>Ascomycota</taxon>
        <taxon>Pezizomycotina</taxon>
        <taxon>Dothideomycetes</taxon>
        <taxon>Pleosporomycetidae</taxon>
        <taxon>Pleosporales</taxon>
        <taxon>Massarineae</taxon>
        <taxon>Massarinaceae</taxon>
        <taxon>Byssothecium</taxon>
    </lineage>
</organism>
<proteinExistence type="predicted"/>
<evidence type="ECO:0000313" key="5">
    <source>
        <dbReference type="Proteomes" id="UP000800035"/>
    </source>
</evidence>
<accession>A0A6A5TE14</accession>
<dbReference type="OrthoDB" id="405906at2759"/>
<feature type="transmembrane region" description="Helical" evidence="1">
    <location>
        <begin position="157"/>
        <end position="175"/>
    </location>
</feature>
<keyword evidence="1" id="KW-0812">Transmembrane</keyword>
<dbReference type="EMBL" id="ML977022">
    <property type="protein sequence ID" value="KAF1950851.1"/>
    <property type="molecule type" value="Genomic_DNA"/>
</dbReference>
<evidence type="ECO:0000313" key="3">
    <source>
        <dbReference type="EMBL" id="KAF1948884.1"/>
    </source>
</evidence>
<evidence type="ECO:0000259" key="2">
    <source>
        <dbReference type="Pfam" id="PF24802"/>
    </source>
</evidence>
<evidence type="ECO:0000313" key="4">
    <source>
        <dbReference type="EMBL" id="KAF1950851.1"/>
    </source>
</evidence>
<evidence type="ECO:0000256" key="1">
    <source>
        <dbReference type="SAM" id="Phobius"/>
    </source>
</evidence>
<sequence>MFKHTSSTPIPPSDIPAALTATAFAGIAWYIALELNIRLLFNFTRISLYFWSVLLCSWGITLNNLAITLYDFGVWTRYFAVVFIALTWALYVVSQSLILYSRLEMVVRNRSTVGWVLKMVVCTSVVFGAGTVGFGCVARYPTFYDRLESLNLIWDKVQLAAFFLQETLISLLYIYETHRCLRERTLLIPSFICSRSQTSLLQQLIYVNVFIICLDCCMLALSYAGFFSL</sequence>
<reference evidence="4" key="1">
    <citation type="journal article" date="2020" name="Stud. Mycol.">
        <title>101 Dothideomycetes genomes: a test case for predicting lifestyles and emergence of pathogens.</title>
        <authorList>
            <person name="Haridas S."/>
            <person name="Albert R."/>
            <person name="Binder M."/>
            <person name="Bloem J."/>
            <person name="Labutti K."/>
            <person name="Salamov A."/>
            <person name="Andreopoulos B."/>
            <person name="Baker S."/>
            <person name="Barry K."/>
            <person name="Bills G."/>
            <person name="Bluhm B."/>
            <person name="Cannon C."/>
            <person name="Castanera R."/>
            <person name="Culley D."/>
            <person name="Daum C."/>
            <person name="Ezra D."/>
            <person name="Gonzalez J."/>
            <person name="Henrissat B."/>
            <person name="Kuo A."/>
            <person name="Liang C."/>
            <person name="Lipzen A."/>
            <person name="Lutzoni F."/>
            <person name="Magnuson J."/>
            <person name="Mondo S."/>
            <person name="Nolan M."/>
            <person name="Ohm R."/>
            <person name="Pangilinan J."/>
            <person name="Park H.-J."/>
            <person name="Ramirez L."/>
            <person name="Alfaro M."/>
            <person name="Sun H."/>
            <person name="Tritt A."/>
            <person name="Yoshinaga Y."/>
            <person name="Zwiers L.-H."/>
            <person name="Turgeon B."/>
            <person name="Goodwin S."/>
            <person name="Spatafora J."/>
            <person name="Crous P."/>
            <person name="Grigoriev I."/>
        </authorList>
    </citation>
    <scope>NUCLEOTIDE SEQUENCE</scope>
    <source>
        <strain evidence="4">CBS 675.92</strain>
    </source>
</reference>
<feature type="transmembrane region" description="Helical" evidence="1">
    <location>
        <begin position="48"/>
        <end position="72"/>
    </location>
</feature>
<dbReference type="InterPro" id="IPR056120">
    <property type="entry name" value="DUF7703"/>
</dbReference>
<keyword evidence="1" id="KW-0472">Membrane</keyword>
<protein>
    <recommendedName>
        <fullName evidence="2">DUF7703 domain-containing protein</fullName>
    </recommendedName>
</protein>
<dbReference type="PANTHER" id="PTHR37013:SF4">
    <property type="entry name" value="INTEGRAL MEMBRANE PROTEIN"/>
    <property type="match status" value="1"/>
</dbReference>
<feature type="transmembrane region" description="Helical" evidence="1">
    <location>
        <begin position="112"/>
        <end position="137"/>
    </location>
</feature>
<feature type="transmembrane region" description="Helical" evidence="1">
    <location>
        <begin position="15"/>
        <end position="36"/>
    </location>
</feature>
<name>A0A6A5TE14_9PLEO</name>
<dbReference type="Pfam" id="PF24802">
    <property type="entry name" value="DUF7703"/>
    <property type="match status" value="1"/>
</dbReference>